<keyword evidence="2" id="KW-0456">Lyase</keyword>
<evidence type="ECO:0000313" key="2">
    <source>
        <dbReference type="EMBL" id="SEA24893.1"/>
    </source>
</evidence>
<dbReference type="RefSeq" id="WP_010263181.1">
    <property type="nucleotide sequence ID" value="NZ_CAEG01000012.1"/>
</dbReference>
<dbReference type="GO" id="GO:0016829">
    <property type="term" value="F:lyase activity"/>
    <property type="evidence" value="ECO:0007669"/>
    <property type="project" value="UniProtKB-KW"/>
</dbReference>
<dbReference type="STRING" id="1033731.SAMN05444145_102267"/>
<dbReference type="OrthoDB" id="9804686at2"/>
<sequence length="527" mass="58487">MKRILLPLLLSAGLSAVVAAPKNDSGKVLPAMKKATRFMYDRVSTEGGFVWNYTTDLSRRWGELEAYPTMVWVEKGTPEMGQLMIDAYHATGDEYYYDMAVRSARILIRGQLPCGGWNYKFDLAGAASERRWFETVGRNAWGMGEHGHYYGNATFDDDVTASALNFLMRIYLEKSDPQFKPALDRAIGLVLESQYPVGGWPQRWPLMYDHPDPDGTPDYSACITFNDDVIPNNIEILLRVACIMGDARAMEPLIRAMNCVRTLQQGTPSAGWADQYYLDLTPAKARDFEPAAISTVRTRDCIRLLMDFYRLTGDRKFLDGIPAALDFLRAAALDEASAADLGRKPGKGRLLCPRFVKPGTLTPLYMHRKGLHVDNGVYYIDQNPQNVIGHYAALVVIHIDDLQRKYDALNALPAAEAAAESPLLGNVRMELPRYHTPAIASADTSRVGAVLSSLDGEGRWIGPLNWVLVPYIGPGRADDPVPDTYEETLGNPHNTASLVTEPVEGICLRTYIDNMATLIASLSNNQN</sequence>
<dbReference type="Gene3D" id="1.50.10.20">
    <property type="match status" value="1"/>
</dbReference>
<dbReference type="InterPro" id="IPR012669">
    <property type="entry name" value="Pectate_lyase"/>
</dbReference>
<keyword evidence="3" id="KW-1185">Reference proteome</keyword>
<gene>
    <name evidence="2" type="ORF">SAMN05444145_102267</name>
</gene>
<dbReference type="Pfam" id="PF09492">
    <property type="entry name" value="Pec_lyase"/>
    <property type="match status" value="1"/>
</dbReference>
<name>A0A1H3ZMC3_9BACT</name>
<organism evidence="2 3">
    <name type="scientific">Alistipes timonensis JC136</name>
    <dbReference type="NCBI Taxonomy" id="1033731"/>
    <lineage>
        <taxon>Bacteria</taxon>
        <taxon>Pseudomonadati</taxon>
        <taxon>Bacteroidota</taxon>
        <taxon>Bacteroidia</taxon>
        <taxon>Bacteroidales</taxon>
        <taxon>Rikenellaceae</taxon>
        <taxon>Alistipes</taxon>
    </lineage>
</organism>
<evidence type="ECO:0000313" key="3">
    <source>
        <dbReference type="Proteomes" id="UP000183253"/>
    </source>
</evidence>
<dbReference type="AlphaFoldDB" id="A0A1H3ZMC3"/>
<proteinExistence type="predicted"/>
<dbReference type="EMBL" id="FNRI01000002">
    <property type="protein sequence ID" value="SEA24893.1"/>
    <property type="molecule type" value="Genomic_DNA"/>
</dbReference>
<feature type="signal peptide" evidence="1">
    <location>
        <begin position="1"/>
        <end position="19"/>
    </location>
</feature>
<evidence type="ECO:0000256" key="1">
    <source>
        <dbReference type="SAM" id="SignalP"/>
    </source>
</evidence>
<protein>
    <submittedName>
        <fullName evidence="2">Pectate lyase, PelA/Pel-15E family</fullName>
    </submittedName>
</protein>
<dbReference type="SUPFAM" id="SSF81853">
    <property type="entry name" value="Family 10 polysaccharide lyase"/>
    <property type="match status" value="1"/>
</dbReference>
<dbReference type="Proteomes" id="UP000183253">
    <property type="component" value="Unassembled WGS sequence"/>
</dbReference>
<reference evidence="2 3" key="1">
    <citation type="submission" date="2016-10" db="EMBL/GenBank/DDBJ databases">
        <authorList>
            <person name="de Groot N.N."/>
        </authorList>
    </citation>
    <scope>NUCLEOTIDE SEQUENCE [LARGE SCALE GENOMIC DNA]</scope>
    <source>
        <strain evidence="2 3">DSM 25383</strain>
    </source>
</reference>
<accession>A0A1H3ZMC3</accession>
<keyword evidence="1" id="KW-0732">Signal</keyword>
<feature type="chain" id="PRO_5010318201" evidence="1">
    <location>
        <begin position="20"/>
        <end position="527"/>
    </location>
</feature>